<evidence type="ECO:0000313" key="3">
    <source>
        <dbReference type="Proteomes" id="UP000187941"/>
    </source>
</evidence>
<protein>
    <submittedName>
        <fullName evidence="2">Transposase</fullName>
    </submittedName>
</protein>
<dbReference type="KEGG" id="smon:AWR27_15590"/>
<dbReference type="Proteomes" id="UP000187941">
    <property type="component" value="Chromosome"/>
</dbReference>
<name>A0A1P9X4M0_9BACT</name>
<evidence type="ECO:0000259" key="1">
    <source>
        <dbReference type="Pfam" id="PF01609"/>
    </source>
</evidence>
<reference evidence="2 3" key="1">
    <citation type="submission" date="2016-01" db="EMBL/GenBank/DDBJ databases">
        <authorList>
            <person name="Oliw E.H."/>
        </authorList>
    </citation>
    <scope>NUCLEOTIDE SEQUENCE [LARGE SCALE GENOMIC DNA]</scope>
    <source>
        <strain evidence="2 3">DY10</strain>
    </source>
</reference>
<proteinExistence type="predicted"/>
<organism evidence="2 3">
    <name type="scientific">Spirosoma montaniterrae</name>
    <dbReference type="NCBI Taxonomy" id="1178516"/>
    <lineage>
        <taxon>Bacteria</taxon>
        <taxon>Pseudomonadati</taxon>
        <taxon>Bacteroidota</taxon>
        <taxon>Cytophagia</taxon>
        <taxon>Cytophagales</taxon>
        <taxon>Cytophagaceae</taxon>
        <taxon>Spirosoma</taxon>
    </lineage>
</organism>
<dbReference type="OrthoDB" id="930039at2"/>
<keyword evidence="3" id="KW-1185">Reference proteome</keyword>
<feature type="domain" description="Transposase IS4-like" evidence="1">
    <location>
        <begin position="61"/>
        <end position="266"/>
    </location>
</feature>
<gene>
    <name evidence="2" type="ORF">AWR27_15590</name>
</gene>
<accession>A0A1P9X4M0</accession>
<dbReference type="STRING" id="1178516.AWR27_15590"/>
<evidence type="ECO:0000313" key="2">
    <source>
        <dbReference type="EMBL" id="AQG82523.1"/>
    </source>
</evidence>
<dbReference type="InterPro" id="IPR002559">
    <property type="entry name" value="Transposase_11"/>
</dbReference>
<dbReference type="GO" id="GO:0006313">
    <property type="term" value="P:DNA transposition"/>
    <property type="evidence" value="ECO:0007669"/>
    <property type="project" value="InterPro"/>
</dbReference>
<dbReference type="InterPro" id="IPR012337">
    <property type="entry name" value="RNaseH-like_sf"/>
</dbReference>
<dbReference type="Pfam" id="PF01609">
    <property type="entry name" value="DDE_Tnp_1"/>
    <property type="match status" value="1"/>
</dbReference>
<dbReference type="SUPFAM" id="SSF53098">
    <property type="entry name" value="Ribonuclease H-like"/>
    <property type="match status" value="1"/>
</dbReference>
<dbReference type="EMBL" id="CP014263">
    <property type="protein sequence ID" value="AQG82523.1"/>
    <property type="molecule type" value="Genomic_DNA"/>
</dbReference>
<sequence length="312" mass="35897">MADHKPNLSHDVVTDFLSQERFTPADLWAIVQAHIDDSDSAAVIVDDSVQDKRYSRFIDLVKKQYSGNEQGTVKGIGLVNLVHTAGNDAPCWPIDYRIFHPETDGKTKNDLFQEMFTRLITHKHLKASRILFDSWYASVDNLKLIHRAGWTFFTTLKSNRLVSLHRDTGYQHLDTLLFTEQTLATGLIIKLKEVPFQVKLFKMVAPNGDIDWVITNDLAASVNRFVAELANDTRWQIETFHRSFKQLTGSERCQCRKARSQRNHLACCYQAWVALQVKAKQTGKTLYRLRTELFSDYLRNELANPRIKAITI</sequence>
<dbReference type="GO" id="GO:0004803">
    <property type="term" value="F:transposase activity"/>
    <property type="evidence" value="ECO:0007669"/>
    <property type="project" value="InterPro"/>
</dbReference>
<dbReference type="AlphaFoldDB" id="A0A1P9X4M0"/>
<dbReference type="GO" id="GO:0003677">
    <property type="term" value="F:DNA binding"/>
    <property type="evidence" value="ECO:0007669"/>
    <property type="project" value="InterPro"/>
</dbReference>